<reference evidence="1 2" key="1">
    <citation type="submission" date="2012-07" db="EMBL/GenBank/DDBJ databases">
        <title>Genome sequence of Brachyspira sp. 30446, isolated from a pig with mucohaemorrhagic colitis.</title>
        <authorList>
            <person name="Rubin J.E."/>
            <person name="Fernando C."/>
            <person name="Harding J.C.S."/>
            <person name="Hill J.E."/>
        </authorList>
    </citation>
    <scope>NUCLEOTIDE SEQUENCE [LARGE SCALE GENOMIC DNA]</scope>
    <source>
        <strain evidence="1 2">30446</strain>
    </source>
</reference>
<dbReference type="RefSeq" id="WP_008724779.1">
    <property type="nucleotide sequence ID" value="NZ_JH994111.1"/>
</dbReference>
<evidence type="ECO:0000313" key="1">
    <source>
        <dbReference type="EMBL" id="EKV56540.1"/>
    </source>
</evidence>
<evidence type="ECO:0000313" key="2">
    <source>
        <dbReference type="Proteomes" id="UP000011663"/>
    </source>
</evidence>
<organism evidence="1 2">
    <name type="scientific">Brachyspira hampsonii 30446</name>
    <dbReference type="NCBI Taxonomy" id="1289135"/>
    <lineage>
        <taxon>Bacteria</taxon>
        <taxon>Pseudomonadati</taxon>
        <taxon>Spirochaetota</taxon>
        <taxon>Spirochaetia</taxon>
        <taxon>Brachyspirales</taxon>
        <taxon>Brachyspiraceae</taxon>
        <taxon>Brachyspira</taxon>
    </lineage>
</organism>
<dbReference type="AlphaFoldDB" id="A0A2U4F654"/>
<dbReference type="GeneID" id="66488313"/>
<proteinExistence type="predicted"/>
<accession>A0A2U4F654</accession>
<comment type="caution">
    <text evidence="1">The sequence shown here is derived from an EMBL/GenBank/DDBJ whole genome shotgun (WGS) entry which is preliminary data.</text>
</comment>
<gene>
    <name evidence="1" type="ORF">A966_09506</name>
</gene>
<name>A0A2U4F654_9SPIR</name>
<protein>
    <submittedName>
        <fullName evidence="1">Uncharacterized protein</fullName>
    </submittedName>
</protein>
<dbReference type="OrthoDB" id="9895174at2"/>
<dbReference type="EMBL" id="ALNZ01000029">
    <property type="protein sequence ID" value="EKV56540.1"/>
    <property type="molecule type" value="Genomic_DNA"/>
</dbReference>
<sequence length="170" mass="19902">MCNYKINFSNPIHYEDINNLTTKNGIYYIFFKRYGEDYQVHDIPLYIGKVCREDKKSKGIQERIKEHFSLNDDKINNYIHSIMFYPKDNQGIITLQGTQDNIELLPAVYVAYCELDESEDIEKIEAALIYDNRDKLILNEKGKESYNKGNIIIDIEGETYGLKSHTSLQN</sequence>
<dbReference type="Proteomes" id="UP000011663">
    <property type="component" value="Unassembled WGS sequence"/>
</dbReference>